<dbReference type="Pfam" id="PF01047">
    <property type="entry name" value="MarR"/>
    <property type="match status" value="1"/>
</dbReference>
<proteinExistence type="predicted"/>
<dbReference type="Proteomes" id="UP000749311">
    <property type="component" value="Unassembled WGS sequence"/>
</dbReference>
<dbReference type="EMBL" id="JAAMOZ010000001">
    <property type="protein sequence ID" value="NIH56497.1"/>
    <property type="molecule type" value="Genomic_DNA"/>
</dbReference>
<evidence type="ECO:0000313" key="2">
    <source>
        <dbReference type="EMBL" id="NIH56497.1"/>
    </source>
</evidence>
<reference evidence="2 3" key="1">
    <citation type="submission" date="2020-02" db="EMBL/GenBank/DDBJ databases">
        <title>Sequencing the genomes of 1000 actinobacteria strains.</title>
        <authorList>
            <person name="Klenk H.-P."/>
        </authorList>
    </citation>
    <scope>NUCLEOTIDE SEQUENCE [LARGE SCALE GENOMIC DNA]</scope>
    <source>
        <strain evidence="2 3">DSM 19609</strain>
    </source>
</reference>
<name>A0ABX0SID7_9ACTN</name>
<dbReference type="GO" id="GO:0003677">
    <property type="term" value="F:DNA binding"/>
    <property type="evidence" value="ECO:0007669"/>
    <property type="project" value="UniProtKB-KW"/>
</dbReference>
<dbReference type="InterPro" id="IPR052526">
    <property type="entry name" value="HTH-type_Bedaq_tolerance"/>
</dbReference>
<dbReference type="SUPFAM" id="SSF46785">
    <property type="entry name" value="Winged helix' DNA-binding domain"/>
    <property type="match status" value="1"/>
</dbReference>
<dbReference type="CDD" id="cd00090">
    <property type="entry name" value="HTH_ARSR"/>
    <property type="match status" value="1"/>
</dbReference>
<sequence length="157" mass="17104">MDDPVAPTTAAQLDSLSDDLRAAVGKLWRRIRSERGSGQLNELQYSVLAFLVRTGPRTFTEMAEFVQVSPPSITRTADRLVGLGLAQRERDESDARVFRLAATGTGEEFVSDVHRRRSEWLAGALDGLTDEQRLLVADAAPILRALAESGEPGGQGR</sequence>
<dbReference type="InterPro" id="IPR000835">
    <property type="entry name" value="HTH_MarR-typ"/>
</dbReference>
<dbReference type="SMART" id="SM00347">
    <property type="entry name" value="HTH_MARR"/>
    <property type="match status" value="1"/>
</dbReference>
<dbReference type="InterPro" id="IPR036390">
    <property type="entry name" value="WH_DNA-bd_sf"/>
</dbReference>
<dbReference type="PANTHER" id="PTHR39515:SF2">
    <property type="entry name" value="HTH-TYPE TRANSCRIPTIONAL REGULATOR RV0880"/>
    <property type="match status" value="1"/>
</dbReference>
<organism evidence="2 3">
    <name type="scientific">Brooklawnia cerclae</name>
    <dbReference type="NCBI Taxonomy" id="349934"/>
    <lineage>
        <taxon>Bacteria</taxon>
        <taxon>Bacillati</taxon>
        <taxon>Actinomycetota</taxon>
        <taxon>Actinomycetes</taxon>
        <taxon>Propionibacteriales</taxon>
        <taxon>Propionibacteriaceae</taxon>
        <taxon>Brooklawnia</taxon>
    </lineage>
</organism>
<evidence type="ECO:0000313" key="3">
    <source>
        <dbReference type="Proteomes" id="UP000749311"/>
    </source>
</evidence>
<gene>
    <name evidence="2" type="ORF">FB473_001142</name>
</gene>
<feature type="domain" description="HTH marR-type" evidence="1">
    <location>
        <begin position="13"/>
        <end position="148"/>
    </location>
</feature>
<protein>
    <submittedName>
        <fullName evidence="2">DNA-binding MarR family transcriptional regulator</fullName>
    </submittedName>
</protein>
<accession>A0ABX0SID7</accession>
<comment type="caution">
    <text evidence="2">The sequence shown here is derived from an EMBL/GenBank/DDBJ whole genome shotgun (WGS) entry which is preliminary data.</text>
</comment>
<keyword evidence="2" id="KW-0238">DNA-binding</keyword>
<dbReference type="RefSeq" id="WP_167165514.1">
    <property type="nucleotide sequence ID" value="NZ_BAAAOO010000015.1"/>
</dbReference>
<dbReference type="PANTHER" id="PTHR39515">
    <property type="entry name" value="CONSERVED PROTEIN"/>
    <property type="match status" value="1"/>
</dbReference>
<dbReference type="InterPro" id="IPR036388">
    <property type="entry name" value="WH-like_DNA-bd_sf"/>
</dbReference>
<dbReference type="Gene3D" id="1.10.10.10">
    <property type="entry name" value="Winged helix-like DNA-binding domain superfamily/Winged helix DNA-binding domain"/>
    <property type="match status" value="1"/>
</dbReference>
<keyword evidence="3" id="KW-1185">Reference proteome</keyword>
<dbReference type="InterPro" id="IPR011991">
    <property type="entry name" value="ArsR-like_HTH"/>
</dbReference>
<dbReference type="PROSITE" id="PS50995">
    <property type="entry name" value="HTH_MARR_2"/>
    <property type="match status" value="1"/>
</dbReference>
<evidence type="ECO:0000259" key="1">
    <source>
        <dbReference type="PROSITE" id="PS50995"/>
    </source>
</evidence>